<dbReference type="Pfam" id="PF13289">
    <property type="entry name" value="SIR2_2"/>
    <property type="match status" value="1"/>
</dbReference>
<name>A0A4U1L2L3_9SPHN</name>
<proteinExistence type="predicted"/>
<feature type="domain" description="Novel STAND NTPase 5" evidence="2">
    <location>
        <begin position="344"/>
        <end position="480"/>
    </location>
</feature>
<dbReference type="SUPFAM" id="SSF48452">
    <property type="entry name" value="TPR-like"/>
    <property type="match status" value="1"/>
</dbReference>
<dbReference type="InterPro" id="IPR019734">
    <property type="entry name" value="TPR_rpt"/>
</dbReference>
<comment type="caution">
    <text evidence="3">The sequence shown here is derived from an EMBL/GenBank/DDBJ whole genome shotgun (WGS) entry which is preliminary data.</text>
</comment>
<dbReference type="Pfam" id="PF13428">
    <property type="entry name" value="TPR_14"/>
    <property type="match status" value="1"/>
</dbReference>
<sequence length="871" mass="97663">MRKLLKPHKSQRCEFLGADLDIEDQAKAYLIRAIRRGAAFLVLGAGASKTSRNRFGKDVALGEGLAEILAQEAGLPYAGEPLRKVLAACVPDILGREQFHQILKDQYHGVTPSKELKSLLKFSWKRLYTWNIDDAIAAVPYSAQRRSTYNGMIDKAHVDHGAEILPVIQLHGDVDKPEHGFIFTDVEYNKALIDGKHHWYRQLAQDYVSSVPIFIGSRLEEPILSLELDRARPVAGEPLGQAFLVCPDKLSPIDVLDLRSRQIVYLQGTLEDFDEFLRTEIGVSYKPVDIAAELSEFAASTVKARNLGARSALIATYIYQQTYSATLADAASFEPQVAEAASRKFLEGAPPSWRLAVSDAPVWLQQTDDLLKFVTRSVFDRERIAMVVGQSGSGKTTALMQSLLRYSRDNADAPFYEIRGEVPSLRSALQLLSDSVASDHIIVYIADAFVFGDSFYEDLMSVPTDKMTIFSSARIGEWNSRLKRQLSAVAKTFKFDRFIQADYQPLIDRLIKFVPSPALLRMTPAQRRAQLGQSRSQLLIALKEATYAEAFTKVITREFEKLGSLDEQKLLLICGLGSLSRAGIDPGAAREAYERSGADLPFQVAMETLEGIVVPQVNGRLSARHELYVRHIYDSVANVDEVMNAVSALLDTFTKYKHPIIKNVARLDEILFRYLLSHNFLKDLAKAHGTARAGLKVYERFELAFQLDGHYWLQYGQYLSEIGDYDEAMAMFDKSIQAYPENEYALHALADCQLKVAARRASYDADTRELIRKAVSTLLAQDEAMDGPSDHYAIVTLAHGHVGTLVVHDEMDQAREAAERYLARIGAIRRFNDDNLLARAFERLLNFTTGQGWKETPFATRRGQRTGAFRR</sequence>
<dbReference type="InterPro" id="IPR057574">
    <property type="entry name" value="nSTAND_NTPase5_dom"/>
</dbReference>
<evidence type="ECO:0000256" key="1">
    <source>
        <dbReference type="PROSITE-ProRule" id="PRU00339"/>
    </source>
</evidence>
<feature type="repeat" description="TPR" evidence="1">
    <location>
        <begin position="709"/>
        <end position="742"/>
    </location>
</feature>
<dbReference type="InterPro" id="IPR011990">
    <property type="entry name" value="TPR-like_helical_dom_sf"/>
</dbReference>
<evidence type="ECO:0000313" key="3">
    <source>
        <dbReference type="EMBL" id="TKD50276.1"/>
    </source>
</evidence>
<keyword evidence="1" id="KW-0802">TPR repeat</keyword>
<protein>
    <submittedName>
        <fullName evidence="3">Tetratricopeptide repeat protein</fullName>
    </submittedName>
</protein>
<reference evidence="3 4" key="1">
    <citation type="submission" date="2019-04" db="EMBL/GenBank/DDBJ databases">
        <authorList>
            <person name="Yang Y."/>
            <person name="Wei D."/>
        </authorList>
    </citation>
    <scope>NUCLEOTIDE SEQUENCE [LARGE SCALE GENOMIC DNA]</scope>
    <source>
        <strain evidence="3 4">L-1-4w-11</strain>
    </source>
</reference>
<dbReference type="PROSITE" id="PS50005">
    <property type="entry name" value="TPR"/>
    <property type="match status" value="1"/>
</dbReference>
<dbReference type="EMBL" id="SWKR01000002">
    <property type="protein sequence ID" value="TKD50276.1"/>
    <property type="molecule type" value="Genomic_DNA"/>
</dbReference>
<dbReference type="Gene3D" id="1.25.40.10">
    <property type="entry name" value="Tetratricopeptide repeat domain"/>
    <property type="match status" value="1"/>
</dbReference>
<dbReference type="OrthoDB" id="7357874at2"/>
<dbReference type="RefSeq" id="WP_136942219.1">
    <property type="nucleotide sequence ID" value="NZ_SWKR01000002.1"/>
</dbReference>
<organism evidence="3 4">
    <name type="scientific">Sphingomonas baiyangensis</name>
    <dbReference type="NCBI Taxonomy" id="2572576"/>
    <lineage>
        <taxon>Bacteria</taxon>
        <taxon>Pseudomonadati</taxon>
        <taxon>Pseudomonadota</taxon>
        <taxon>Alphaproteobacteria</taxon>
        <taxon>Sphingomonadales</taxon>
        <taxon>Sphingomonadaceae</taxon>
        <taxon>Sphingomonas</taxon>
    </lineage>
</organism>
<evidence type="ECO:0000313" key="4">
    <source>
        <dbReference type="Proteomes" id="UP000309138"/>
    </source>
</evidence>
<keyword evidence="4" id="KW-1185">Reference proteome</keyword>
<dbReference type="AlphaFoldDB" id="A0A4U1L2L3"/>
<dbReference type="Pfam" id="PF25199">
    <property type="entry name" value="nSTAND_NTPase5"/>
    <property type="match status" value="1"/>
</dbReference>
<accession>A0A4U1L2L3</accession>
<gene>
    <name evidence="3" type="ORF">FBR43_05520</name>
</gene>
<evidence type="ECO:0000259" key="2">
    <source>
        <dbReference type="Pfam" id="PF25199"/>
    </source>
</evidence>
<dbReference type="Proteomes" id="UP000309138">
    <property type="component" value="Unassembled WGS sequence"/>
</dbReference>